<gene>
    <name evidence="1" type="ORF">PUP29_08510</name>
</gene>
<accession>A0AAU8A7A1</accession>
<evidence type="ECO:0000313" key="1">
    <source>
        <dbReference type="EMBL" id="XCC61569.1"/>
    </source>
</evidence>
<protein>
    <submittedName>
        <fullName evidence="1">DUF1848 domain-containing protein</fullName>
    </submittedName>
</protein>
<dbReference type="EMBL" id="CP117826">
    <property type="protein sequence ID" value="XCC61569.1"/>
    <property type="molecule type" value="Genomic_DNA"/>
</dbReference>
<dbReference type="Pfam" id="PF08902">
    <property type="entry name" value="DUF1848"/>
    <property type="match status" value="1"/>
</dbReference>
<organism evidence="1">
    <name type="scientific">Christensenella massiliensis</name>
    <dbReference type="NCBI Taxonomy" id="1805714"/>
    <lineage>
        <taxon>Bacteria</taxon>
        <taxon>Bacillati</taxon>
        <taxon>Bacillota</taxon>
        <taxon>Clostridia</taxon>
        <taxon>Christensenellales</taxon>
        <taxon>Christensenellaceae</taxon>
        <taxon>Christensenella</taxon>
    </lineage>
</organism>
<dbReference type="AlphaFoldDB" id="A0AAU8A7A1"/>
<dbReference type="RefSeq" id="WP_353422984.1">
    <property type="nucleotide sequence ID" value="NZ_CP117826.1"/>
</dbReference>
<name>A0AAU8A7A1_9FIRM</name>
<dbReference type="InterPro" id="IPR014998">
    <property type="entry name" value="DUF1848"/>
</dbReference>
<sequence>MIVSASRRTDIPRFYFEWFLNRLADGFVLVRNPMNFHQVSRVPLSPETVDCIVFWTKDPAPMLAQLYRLEPYPYYIQFTVNPYGGETERALPPKKTLLDTFRRLAERIGPERMVWRYSPILISADYMAERHLEFFGETARALRGYTKQCKMSLLDLYPKIRKRMAACDVTAAGQSGGEALALRLAEEGRRNGIEVSACGSPSLAAAGLPQAKCVDGALITRITGLRYNLKKDAGQRASCACVKSVDIGAYDTCGNGCRYCYANVSDEAVRRNRAAYDPRAPLLCSRLLPEDKVTEREAKSDRAGQLSLF</sequence>
<proteinExistence type="predicted"/>
<reference evidence="1" key="1">
    <citation type="submission" date="2023-02" db="EMBL/GenBank/DDBJ databases">
        <title>Gut commensal Christensenella minuta modulates host metabolism via a new class of secondary bile acids.</title>
        <authorList>
            <person name="Liu C."/>
        </authorList>
    </citation>
    <scope>NUCLEOTIDE SEQUENCE</scope>
    <source>
        <strain evidence="1">CA70</strain>
    </source>
</reference>